<evidence type="ECO:0000259" key="6">
    <source>
        <dbReference type="PROSITE" id="PS50835"/>
    </source>
</evidence>
<keyword evidence="2" id="KW-0677">Repeat</keyword>
<feature type="compositionally biased region" description="Polar residues" evidence="5">
    <location>
        <begin position="195"/>
        <end position="213"/>
    </location>
</feature>
<feature type="region of interest" description="Disordered" evidence="5">
    <location>
        <begin position="1"/>
        <end position="37"/>
    </location>
</feature>
<name>A0A7R9GBG8_9CRUS</name>
<gene>
    <name evidence="7" type="ORF">NMOB1V02_LOCUS2713</name>
</gene>
<dbReference type="EMBL" id="OA882353">
    <property type="protein sequence ID" value="CAD7274901.1"/>
    <property type="molecule type" value="Genomic_DNA"/>
</dbReference>
<dbReference type="InterPro" id="IPR003599">
    <property type="entry name" value="Ig_sub"/>
</dbReference>
<dbReference type="SMART" id="SM00409">
    <property type="entry name" value="IG"/>
    <property type="match status" value="1"/>
</dbReference>
<dbReference type="InterPro" id="IPR007110">
    <property type="entry name" value="Ig-like_dom"/>
</dbReference>
<reference evidence="7" key="1">
    <citation type="submission" date="2020-11" db="EMBL/GenBank/DDBJ databases">
        <authorList>
            <person name="Tran Van P."/>
        </authorList>
    </citation>
    <scope>NUCLEOTIDE SEQUENCE</scope>
</reference>
<evidence type="ECO:0000256" key="3">
    <source>
        <dbReference type="ARBA" id="ARBA00023157"/>
    </source>
</evidence>
<keyword evidence="4" id="KW-0393">Immunoglobulin domain</keyword>
<dbReference type="PROSITE" id="PS50835">
    <property type="entry name" value="IG_LIKE"/>
    <property type="match status" value="1"/>
</dbReference>
<dbReference type="OrthoDB" id="10012075at2759"/>
<dbReference type="EMBL" id="CAJPEX010000316">
    <property type="protein sequence ID" value="CAG0915053.1"/>
    <property type="molecule type" value="Genomic_DNA"/>
</dbReference>
<dbReference type="SMART" id="SM00408">
    <property type="entry name" value="IGc2"/>
    <property type="match status" value="1"/>
</dbReference>
<dbReference type="Proteomes" id="UP000678499">
    <property type="component" value="Unassembled WGS sequence"/>
</dbReference>
<feature type="domain" description="Ig-like" evidence="6">
    <location>
        <begin position="79"/>
        <end position="170"/>
    </location>
</feature>
<keyword evidence="8" id="KW-1185">Reference proteome</keyword>
<evidence type="ECO:0000256" key="5">
    <source>
        <dbReference type="SAM" id="MobiDB-lite"/>
    </source>
</evidence>
<keyword evidence="1" id="KW-0732">Signal</keyword>
<sequence>MDAVITDDDDDDDVDCTTRQRIPDNKSVSRPTSFPKVDGSKLHLKGVTRKSMAPYLCIANNGYPPIVSKRITLDVEFAPTVAASESLVSGPLGFSVELHCVAEAYPKAMYYWTKNGSMVYDHSKYDQTNKARYPYETEMTLRIKNLTHDDFDVYGCVAKNSLGEDSGTIRLLQYGGRQNKESWFSSPSKSAASEIQTGAASSAHQPVTVTINDPPSARGISTVAAKKGVASCRGLSAPSAACHRSPTPIAFKPRAGVKLRRSGGSFA</sequence>
<dbReference type="InterPro" id="IPR013783">
    <property type="entry name" value="Ig-like_fold"/>
</dbReference>
<dbReference type="PANTHER" id="PTHR12231">
    <property type="entry name" value="CTX-RELATED TYPE I TRANSMEMBRANE PROTEIN"/>
    <property type="match status" value="1"/>
</dbReference>
<dbReference type="GO" id="GO:0043005">
    <property type="term" value="C:neuron projection"/>
    <property type="evidence" value="ECO:0007669"/>
    <property type="project" value="TreeGrafter"/>
</dbReference>
<dbReference type="InterPro" id="IPR036179">
    <property type="entry name" value="Ig-like_dom_sf"/>
</dbReference>
<evidence type="ECO:0000256" key="2">
    <source>
        <dbReference type="ARBA" id="ARBA00022737"/>
    </source>
</evidence>
<dbReference type="Gene3D" id="2.60.40.10">
    <property type="entry name" value="Immunoglobulins"/>
    <property type="match status" value="2"/>
</dbReference>
<dbReference type="PANTHER" id="PTHR12231:SF253">
    <property type="entry name" value="DPR-INTERACTING PROTEIN ETA, ISOFORM B-RELATED"/>
    <property type="match status" value="1"/>
</dbReference>
<feature type="region of interest" description="Disordered" evidence="5">
    <location>
        <begin position="194"/>
        <end position="214"/>
    </location>
</feature>
<evidence type="ECO:0000256" key="1">
    <source>
        <dbReference type="ARBA" id="ARBA00022729"/>
    </source>
</evidence>
<keyword evidence="3" id="KW-1015">Disulfide bond</keyword>
<feature type="compositionally biased region" description="Acidic residues" evidence="5">
    <location>
        <begin position="1"/>
        <end position="15"/>
    </location>
</feature>
<evidence type="ECO:0000313" key="8">
    <source>
        <dbReference type="Proteomes" id="UP000678499"/>
    </source>
</evidence>
<dbReference type="SUPFAM" id="SSF48726">
    <property type="entry name" value="Immunoglobulin"/>
    <property type="match status" value="1"/>
</dbReference>
<accession>A0A7R9GBG8</accession>
<dbReference type="AlphaFoldDB" id="A0A7R9GBG8"/>
<dbReference type="InterPro" id="IPR003598">
    <property type="entry name" value="Ig_sub2"/>
</dbReference>
<evidence type="ECO:0000313" key="7">
    <source>
        <dbReference type="EMBL" id="CAD7274901.1"/>
    </source>
</evidence>
<evidence type="ECO:0000256" key="4">
    <source>
        <dbReference type="ARBA" id="ARBA00023319"/>
    </source>
</evidence>
<dbReference type="Pfam" id="PF13927">
    <property type="entry name" value="Ig_3"/>
    <property type="match status" value="1"/>
</dbReference>
<protein>
    <recommendedName>
        <fullName evidence="6">Ig-like domain-containing protein</fullName>
    </recommendedName>
</protein>
<proteinExistence type="predicted"/>
<dbReference type="InterPro" id="IPR051170">
    <property type="entry name" value="Neural/epithelial_adhesion"/>
</dbReference>
<organism evidence="7">
    <name type="scientific">Notodromas monacha</name>
    <dbReference type="NCBI Taxonomy" id="399045"/>
    <lineage>
        <taxon>Eukaryota</taxon>
        <taxon>Metazoa</taxon>
        <taxon>Ecdysozoa</taxon>
        <taxon>Arthropoda</taxon>
        <taxon>Crustacea</taxon>
        <taxon>Oligostraca</taxon>
        <taxon>Ostracoda</taxon>
        <taxon>Podocopa</taxon>
        <taxon>Podocopida</taxon>
        <taxon>Cypridocopina</taxon>
        <taxon>Cypridoidea</taxon>
        <taxon>Cyprididae</taxon>
        <taxon>Notodromas</taxon>
    </lineage>
</organism>